<accession>A0A8A1LHM1</accession>
<dbReference type="Proteomes" id="UP000663419">
    <property type="component" value="Chromosome 2"/>
</dbReference>
<dbReference type="EMBL" id="CP069103">
    <property type="protein sequence ID" value="QSS51482.1"/>
    <property type="molecule type" value="Genomic_DNA"/>
</dbReference>
<proteinExistence type="predicted"/>
<protein>
    <submittedName>
        <fullName evidence="1">Uncharacterized protein</fullName>
    </submittedName>
</protein>
<organism evidence="1 2">
    <name type="scientific">Ajellomyces capsulatus (strain H88)</name>
    <name type="common">Darling's disease fungus</name>
    <name type="synonym">Histoplasma capsulatum</name>
    <dbReference type="NCBI Taxonomy" id="544711"/>
    <lineage>
        <taxon>Eukaryota</taxon>
        <taxon>Fungi</taxon>
        <taxon>Dikarya</taxon>
        <taxon>Ascomycota</taxon>
        <taxon>Pezizomycotina</taxon>
        <taxon>Eurotiomycetes</taxon>
        <taxon>Eurotiomycetidae</taxon>
        <taxon>Onygenales</taxon>
        <taxon>Ajellomycetaceae</taxon>
        <taxon>Histoplasma</taxon>
    </lineage>
</organism>
<reference evidence="1" key="1">
    <citation type="submission" date="2021-01" db="EMBL/GenBank/DDBJ databases">
        <title>Chromosome-level genome assembly of a human fungal pathogen reveals clustering of transcriptionally co-regulated genes.</title>
        <authorList>
            <person name="Voorhies M."/>
            <person name="Cohen S."/>
            <person name="Shea T.P."/>
            <person name="Petrus S."/>
            <person name="Munoz J.F."/>
            <person name="Poplawski S."/>
            <person name="Goldman W.E."/>
            <person name="Michael T."/>
            <person name="Cuomo C.A."/>
            <person name="Sil A."/>
            <person name="Beyhan S."/>
        </authorList>
    </citation>
    <scope>NUCLEOTIDE SEQUENCE</scope>
    <source>
        <strain evidence="1">H88</strain>
    </source>
</reference>
<evidence type="ECO:0000313" key="1">
    <source>
        <dbReference type="EMBL" id="QSS51482.1"/>
    </source>
</evidence>
<dbReference type="AlphaFoldDB" id="A0A8A1LHM1"/>
<dbReference type="VEuPathDB" id="FungiDB:I7I53_06814"/>
<name>A0A8A1LHM1_AJEC8</name>
<gene>
    <name evidence="1" type="ORF">I7I53_06814</name>
</gene>
<sequence length="80" mass="9134">MASSLRPTLPLLEKQHLRRLVQQRSPIVPPSMNYMREIRPVSLTTQQRGNTCNPLPSYLRALPIKVTYLHTLNAISLCLP</sequence>
<evidence type="ECO:0000313" key="2">
    <source>
        <dbReference type="Proteomes" id="UP000663419"/>
    </source>
</evidence>